<gene>
    <name evidence="2" type="ORF">EDC50_2177</name>
</gene>
<feature type="region of interest" description="Disordered" evidence="1">
    <location>
        <begin position="1"/>
        <end position="79"/>
    </location>
</feature>
<comment type="caution">
    <text evidence="2">The sequence shown here is derived from an EMBL/GenBank/DDBJ whole genome shotgun (WGS) entry which is preliminary data.</text>
</comment>
<reference evidence="2 3" key="1">
    <citation type="submission" date="2018-11" db="EMBL/GenBank/DDBJ databases">
        <title>Genomic Encyclopedia of Type Strains, Phase IV (KMG-IV): sequencing the most valuable type-strain genomes for metagenomic binning, comparative biology and taxonomic classification.</title>
        <authorList>
            <person name="Goeker M."/>
        </authorList>
    </citation>
    <scope>NUCLEOTIDE SEQUENCE [LARGE SCALE GENOMIC DNA]</scope>
    <source>
        <strain evidence="2 3">DSM 25623</strain>
    </source>
</reference>
<accession>A0A3N4V6G3</accession>
<feature type="compositionally biased region" description="Basic and acidic residues" evidence="1">
    <location>
        <begin position="41"/>
        <end position="79"/>
    </location>
</feature>
<dbReference type="AlphaFoldDB" id="A0A3N4V6G3"/>
<evidence type="ECO:0000256" key="1">
    <source>
        <dbReference type="SAM" id="MobiDB-lite"/>
    </source>
</evidence>
<feature type="compositionally biased region" description="Basic and acidic residues" evidence="1">
    <location>
        <begin position="7"/>
        <end position="29"/>
    </location>
</feature>
<dbReference type="RefSeq" id="WP_123770519.1">
    <property type="nucleotide sequence ID" value="NZ_RKQN01000003.1"/>
</dbReference>
<proteinExistence type="predicted"/>
<protein>
    <submittedName>
        <fullName evidence="2">Uncharacterized protein</fullName>
    </submittedName>
</protein>
<evidence type="ECO:0000313" key="3">
    <source>
        <dbReference type="Proteomes" id="UP000269708"/>
    </source>
</evidence>
<keyword evidence="3" id="KW-1185">Reference proteome</keyword>
<dbReference type="EMBL" id="RKQN01000003">
    <property type="protein sequence ID" value="RPE76925.1"/>
    <property type="molecule type" value="Genomic_DNA"/>
</dbReference>
<name>A0A3N4V6G3_9GAMM</name>
<sequence length="79" mass="8827">MSKRRGDRPDADEVHTGQGELRKPMDRGDQPGQGAGVAPPDDGRMRDLRRDPVREPRRESPRSPPDRAERTREREGGGG</sequence>
<organism evidence="2 3">
    <name type="scientific">Vulcaniibacterium tengchongense</name>
    <dbReference type="NCBI Taxonomy" id="1273429"/>
    <lineage>
        <taxon>Bacteria</taxon>
        <taxon>Pseudomonadati</taxon>
        <taxon>Pseudomonadota</taxon>
        <taxon>Gammaproteobacteria</taxon>
        <taxon>Lysobacterales</taxon>
        <taxon>Lysobacteraceae</taxon>
        <taxon>Vulcaniibacterium</taxon>
    </lineage>
</organism>
<evidence type="ECO:0000313" key="2">
    <source>
        <dbReference type="EMBL" id="RPE76925.1"/>
    </source>
</evidence>
<dbReference type="OrthoDB" id="6025450at2"/>
<dbReference type="Proteomes" id="UP000269708">
    <property type="component" value="Unassembled WGS sequence"/>
</dbReference>